<gene>
    <name evidence="3" type="ordered locus">NAMH_0413</name>
</gene>
<dbReference type="PANTHER" id="PTHR33937">
    <property type="entry name" value="IRON-MOLYBDENUM PROTEIN-RELATED-RELATED"/>
    <property type="match status" value="1"/>
</dbReference>
<feature type="region of interest" description="Disordered" evidence="1">
    <location>
        <begin position="44"/>
        <end position="75"/>
    </location>
</feature>
<proteinExistence type="predicted"/>
<dbReference type="Gene3D" id="3.30.420.130">
    <property type="entry name" value="Dinitrogenase iron-molybdenum cofactor biosynthesis domain"/>
    <property type="match status" value="1"/>
</dbReference>
<protein>
    <submittedName>
        <fullName evidence="3">Dinitrogenase iron-molybdenum cofactor</fullName>
    </submittedName>
</protein>
<dbReference type="STRING" id="598659.NAMH_0413"/>
<dbReference type="PANTHER" id="PTHR33937:SF5">
    <property type="entry name" value="IRON-MOLYBDENUM COFACTOR-BINDING PROTEIN"/>
    <property type="match status" value="1"/>
</dbReference>
<dbReference type="Proteomes" id="UP000000448">
    <property type="component" value="Chromosome"/>
</dbReference>
<feature type="compositionally biased region" description="Basic and acidic residues" evidence="1">
    <location>
        <begin position="46"/>
        <end position="69"/>
    </location>
</feature>
<accession>B9L878</accession>
<dbReference type="KEGG" id="nam:NAMH_0413"/>
<evidence type="ECO:0000313" key="4">
    <source>
        <dbReference type="Proteomes" id="UP000000448"/>
    </source>
</evidence>
<dbReference type="InterPro" id="IPR003731">
    <property type="entry name" value="Di-Nase_FeMo-co_biosynth"/>
</dbReference>
<evidence type="ECO:0000259" key="2">
    <source>
        <dbReference type="Pfam" id="PF02579"/>
    </source>
</evidence>
<dbReference type="AlphaFoldDB" id="B9L878"/>
<keyword evidence="4" id="KW-1185">Reference proteome</keyword>
<dbReference type="eggNOG" id="COG1433">
    <property type="taxonomic scope" value="Bacteria"/>
</dbReference>
<dbReference type="CDD" id="cd00562">
    <property type="entry name" value="NifX_NifB"/>
    <property type="match status" value="1"/>
</dbReference>
<dbReference type="InterPro" id="IPR036105">
    <property type="entry name" value="DiNase_FeMo-co_biosyn_sf"/>
</dbReference>
<feature type="domain" description="Dinitrogenase iron-molybdenum cofactor biosynthesis" evidence="2">
    <location>
        <begin position="20"/>
        <end position="124"/>
    </location>
</feature>
<sequence length="128" mass="14403">MSIKVAVPVEGENLVIVTRTGRAPYFAIYEFDGNEFKLLGFNENTHAGEHEHEHGHDHQEDHTADEVEHHHKHVKASKVDDCDYIVVRAVGPNMKDALEMAGVKIIKVSKKDGETAPEVLEKIKEQLK</sequence>
<evidence type="ECO:0000313" key="3">
    <source>
        <dbReference type="EMBL" id="ACM92682.1"/>
    </source>
</evidence>
<evidence type="ECO:0000256" key="1">
    <source>
        <dbReference type="SAM" id="MobiDB-lite"/>
    </source>
</evidence>
<dbReference type="SUPFAM" id="SSF53146">
    <property type="entry name" value="Nitrogenase accessory factor-like"/>
    <property type="match status" value="1"/>
</dbReference>
<organism evidence="3 4">
    <name type="scientific">Nautilia profundicola (strain ATCC BAA-1463 / DSM 18972 / AmH)</name>
    <dbReference type="NCBI Taxonomy" id="598659"/>
    <lineage>
        <taxon>Bacteria</taxon>
        <taxon>Pseudomonadati</taxon>
        <taxon>Campylobacterota</taxon>
        <taxon>Epsilonproteobacteria</taxon>
        <taxon>Nautiliales</taxon>
        <taxon>Nautiliaceae</taxon>
        <taxon>Nautilia</taxon>
    </lineage>
</organism>
<name>B9L878_NAUPA</name>
<dbReference type="InterPro" id="IPR051840">
    <property type="entry name" value="NifX/NifY_domain"/>
</dbReference>
<dbReference type="EMBL" id="CP001279">
    <property type="protein sequence ID" value="ACM92682.1"/>
    <property type="molecule type" value="Genomic_DNA"/>
</dbReference>
<dbReference type="RefSeq" id="WP_015901734.1">
    <property type="nucleotide sequence ID" value="NC_012115.1"/>
</dbReference>
<reference evidence="3 4" key="1">
    <citation type="journal article" date="2009" name="PLoS Genet.">
        <title>Adaptations to submarine hydrothermal environments exemplified by the genome of Nautilia profundicola.</title>
        <authorList>
            <person name="Campbell B.J."/>
            <person name="Smith J.L."/>
            <person name="Hanson T.E."/>
            <person name="Klotz M.G."/>
            <person name="Stein L.Y."/>
            <person name="Lee C.K."/>
            <person name="Wu D."/>
            <person name="Robinson J.M."/>
            <person name="Khouri H.M."/>
            <person name="Eisen J.A."/>
            <person name="Cary S.C."/>
        </authorList>
    </citation>
    <scope>NUCLEOTIDE SEQUENCE [LARGE SCALE GENOMIC DNA]</scope>
    <source>
        <strain evidence="4">ATCC BAA-1463 / DSM 18972 / AmH</strain>
    </source>
</reference>
<dbReference type="HOGENOM" id="CLU_159902_0_0_7"/>
<dbReference type="Pfam" id="PF02579">
    <property type="entry name" value="Nitro_FeMo-Co"/>
    <property type="match status" value="1"/>
</dbReference>